<organism evidence="3 4">
    <name type="scientific">Theileria orientalis strain Shintoku</name>
    <dbReference type="NCBI Taxonomy" id="869250"/>
    <lineage>
        <taxon>Eukaryota</taxon>
        <taxon>Sar</taxon>
        <taxon>Alveolata</taxon>
        <taxon>Apicomplexa</taxon>
        <taxon>Aconoidasida</taxon>
        <taxon>Piroplasmida</taxon>
        <taxon>Theileriidae</taxon>
        <taxon>Theileria</taxon>
    </lineage>
</organism>
<feature type="compositionally biased region" description="Polar residues" evidence="1">
    <location>
        <begin position="597"/>
        <end position="628"/>
    </location>
</feature>
<dbReference type="RefSeq" id="XP_009692783.1">
    <property type="nucleotide sequence ID" value="XM_009694488.1"/>
</dbReference>
<dbReference type="OrthoDB" id="10538782at2759"/>
<evidence type="ECO:0000313" key="4">
    <source>
        <dbReference type="Proteomes" id="UP000003786"/>
    </source>
</evidence>
<dbReference type="KEGG" id="tot:TOT_040000849"/>
<feature type="region of interest" description="Disordered" evidence="1">
    <location>
        <begin position="470"/>
        <end position="752"/>
    </location>
</feature>
<dbReference type="AlphaFoldDB" id="J7MCF7"/>
<sequence length="817" mass="90988">MNTFILLSVLILVNINSIVCDESEAEGQTQTSIDVDLKNIKSEDFDIIKSVIDIDPSDDNKLESYKLTPKKTKKISRVTYGNIDVWNTKISAECSNITIYSRNCVYFVLKTIENNEPSYIYFRQYKTFIGATGVLSLLYDINYPYLSNLMSKPYTLNISNNFDKLYFNYRYKQKGIYRYESFEPNEGETFGLVTDNIDTIWSPTQSPLSYIGLAFAKKVRVFKQETYVRNRQTGRGKMLLVYKFLIVVAIDNRTDYFKVDEESDKWVKIDVYELKNGIKMFAAKNLYYFDSDEPSSSDNESDRNELFALDIFKRNSKVKCAVTNVYPFRVINLFKGDVYRVNEIRYNNMPIIKYDFLMFIINIFNTRYDWYYLEIVIKSDQDLTKVKELGDFFVSKLGTGLYGIYFSIYDRRKEVENISRNSFLDSLETYVTGYGNSDYVKYANFYELNEGSEAADLSEAVKLKIDPHYGKKRPAVSRPPNATPVTTTDDGEPPGNSLPKAGPDARSPGDSGLPSDGTTPDGDGNPDDTSPLNDPNLGGDPRPEGEEPSESSTSDATKPAEGSIPPSEDIKPPPKPPRSPLGSELQHSSPPRAAPGNTPQDSDLHSNGNKQQDSSYSDLNEQQDSNPAGANKQDLNPAEDDIKPSDIGANANKPKGSQHAGEASEESLPPPTTSVPQGEIRTPGSANNINGNNEPPSDTDKGAKSDKEIMGEGHKEAEGGKAHQKASPDSTSPKNGGADKNHEDDGASRDGGHAAVRKEAFEVSVVFQPMVRFVRFLSLGPDDGDHRPSLRVDSKRAGFTSNIARLSMLIIITSMLI</sequence>
<dbReference type="eggNOG" id="ENOG502QQ7T">
    <property type="taxonomic scope" value="Eukaryota"/>
</dbReference>
<gene>
    <name evidence="3" type="ORF">TOT_040000849</name>
</gene>
<dbReference type="VEuPathDB" id="PiroplasmaDB:TOT_040000849"/>
<keyword evidence="4" id="KW-1185">Reference proteome</keyword>
<keyword evidence="2" id="KW-0732">Signal</keyword>
<protein>
    <submittedName>
        <fullName evidence="3">Uncharacterized protein</fullName>
    </submittedName>
</protein>
<evidence type="ECO:0000256" key="1">
    <source>
        <dbReference type="SAM" id="MobiDB-lite"/>
    </source>
</evidence>
<feature type="chain" id="PRO_5003795860" evidence="2">
    <location>
        <begin position="21"/>
        <end position="817"/>
    </location>
</feature>
<dbReference type="STRING" id="869250.J7MCF7"/>
<feature type="compositionally biased region" description="Low complexity" evidence="1">
    <location>
        <begin position="514"/>
        <end position="531"/>
    </location>
</feature>
<dbReference type="GeneID" id="20716887"/>
<evidence type="ECO:0000313" key="3">
    <source>
        <dbReference type="EMBL" id="BAM42482.1"/>
    </source>
</evidence>
<name>J7MCF7_THEOR</name>
<proteinExistence type="predicted"/>
<feature type="compositionally biased region" description="Basic and acidic residues" evidence="1">
    <location>
        <begin position="698"/>
        <end position="721"/>
    </location>
</feature>
<dbReference type="EMBL" id="AP011949">
    <property type="protein sequence ID" value="BAM42482.1"/>
    <property type="molecule type" value="Genomic_DNA"/>
</dbReference>
<evidence type="ECO:0000256" key="2">
    <source>
        <dbReference type="SAM" id="SignalP"/>
    </source>
</evidence>
<reference evidence="3 4" key="1">
    <citation type="journal article" date="2012" name="MBio">
        <title>Comparative genome analysis of three eukaryotic parasites with differing abilities to transform leukocytes reveals key mediators of Theileria-induced leukocyte transformation.</title>
        <authorList>
            <person name="Hayashida K."/>
            <person name="Hara Y."/>
            <person name="Abe T."/>
            <person name="Yamasaki C."/>
            <person name="Toyoda A."/>
            <person name="Kosuge T."/>
            <person name="Suzuki Y."/>
            <person name="Sato Y."/>
            <person name="Kawashima S."/>
            <person name="Katayama T."/>
            <person name="Wakaguri H."/>
            <person name="Inoue N."/>
            <person name="Homma K."/>
            <person name="Tada-Umezaki M."/>
            <person name="Yagi Y."/>
            <person name="Fujii Y."/>
            <person name="Habara T."/>
            <person name="Kanehisa M."/>
            <person name="Watanabe H."/>
            <person name="Ito K."/>
            <person name="Gojobori T."/>
            <person name="Sugawara H."/>
            <person name="Imanishi T."/>
            <person name="Weir W."/>
            <person name="Gardner M."/>
            <person name="Pain A."/>
            <person name="Shiels B."/>
            <person name="Hattori M."/>
            <person name="Nene V."/>
            <person name="Sugimoto C."/>
        </authorList>
    </citation>
    <scope>NUCLEOTIDE SEQUENCE [LARGE SCALE GENOMIC DNA]</scope>
    <source>
        <strain evidence="3 4">Shintoku</strain>
    </source>
</reference>
<dbReference type="OMA" id="WINDDND"/>
<accession>J7MCF7</accession>
<dbReference type="Proteomes" id="UP000003786">
    <property type="component" value="Chromosome 4"/>
</dbReference>
<feature type="compositionally biased region" description="Basic and acidic residues" evidence="1">
    <location>
        <begin position="737"/>
        <end position="752"/>
    </location>
</feature>
<feature type="signal peptide" evidence="2">
    <location>
        <begin position="1"/>
        <end position="20"/>
    </location>
</feature>
<feature type="compositionally biased region" description="Polar residues" evidence="1">
    <location>
        <begin position="684"/>
        <end position="696"/>
    </location>
</feature>